<reference evidence="2" key="2">
    <citation type="submission" date="2020-09" db="EMBL/GenBank/DDBJ databases">
        <authorList>
            <person name="Sun Q."/>
            <person name="Zhou Y."/>
        </authorList>
    </citation>
    <scope>NUCLEOTIDE SEQUENCE</scope>
    <source>
        <strain evidence="2">CGMCC 1.15762</strain>
    </source>
</reference>
<dbReference type="CDD" id="cd04301">
    <property type="entry name" value="NAT_SF"/>
    <property type="match status" value="1"/>
</dbReference>
<reference evidence="2" key="1">
    <citation type="journal article" date="2014" name="Int. J. Syst. Evol. Microbiol.">
        <title>Complete genome sequence of Corynebacterium casei LMG S-19264T (=DSM 44701T), isolated from a smear-ripened cheese.</title>
        <authorList>
            <consortium name="US DOE Joint Genome Institute (JGI-PGF)"/>
            <person name="Walter F."/>
            <person name="Albersmeier A."/>
            <person name="Kalinowski J."/>
            <person name="Ruckert C."/>
        </authorList>
    </citation>
    <scope>NUCLEOTIDE SEQUENCE</scope>
    <source>
        <strain evidence="2">CGMCC 1.15762</strain>
    </source>
</reference>
<dbReference type="InterPro" id="IPR016181">
    <property type="entry name" value="Acyl_CoA_acyltransferase"/>
</dbReference>
<evidence type="ECO:0000313" key="2">
    <source>
        <dbReference type="EMBL" id="GGG59079.1"/>
    </source>
</evidence>
<sequence length="148" mass="16474">MKSLHLADLSDADKVVAMTLAFHAEQGFDSDEDHVRGAILPLLEGIPHGALWVIGPRKSPVGYVAVSFGWSLEFGGLDAVVDEIYVRPAVRRRGMGGDALHQLSLGLREGGIRAMHLEVARADEQAQRFYRRNRFALRDDYVFMSRVL</sequence>
<accession>A0A8J2ZG88</accession>
<evidence type="ECO:0000259" key="1">
    <source>
        <dbReference type="PROSITE" id="PS51186"/>
    </source>
</evidence>
<dbReference type="PROSITE" id="PS51186">
    <property type="entry name" value="GNAT"/>
    <property type="match status" value="1"/>
</dbReference>
<name>A0A8J2ZG88_9RHOB</name>
<dbReference type="InterPro" id="IPR000182">
    <property type="entry name" value="GNAT_dom"/>
</dbReference>
<dbReference type="Gene3D" id="3.40.630.30">
    <property type="match status" value="1"/>
</dbReference>
<dbReference type="Pfam" id="PF00583">
    <property type="entry name" value="Acetyltransf_1"/>
    <property type="match status" value="1"/>
</dbReference>
<dbReference type="EMBL" id="BMJV01000001">
    <property type="protein sequence ID" value="GGG59079.1"/>
    <property type="molecule type" value="Genomic_DNA"/>
</dbReference>
<dbReference type="AlphaFoldDB" id="A0A8J2ZG88"/>
<organism evidence="2 3">
    <name type="scientific">Salipiger pallidus</name>
    <dbReference type="NCBI Taxonomy" id="1775170"/>
    <lineage>
        <taxon>Bacteria</taxon>
        <taxon>Pseudomonadati</taxon>
        <taxon>Pseudomonadota</taxon>
        <taxon>Alphaproteobacteria</taxon>
        <taxon>Rhodobacterales</taxon>
        <taxon>Roseobacteraceae</taxon>
        <taxon>Salipiger</taxon>
    </lineage>
</organism>
<feature type="domain" description="N-acetyltransferase" evidence="1">
    <location>
        <begin position="1"/>
        <end position="148"/>
    </location>
</feature>
<comment type="caution">
    <text evidence="2">The sequence shown here is derived from an EMBL/GenBank/DDBJ whole genome shotgun (WGS) entry which is preliminary data.</text>
</comment>
<protein>
    <recommendedName>
        <fullName evidence="1">N-acetyltransferase domain-containing protein</fullName>
    </recommendedName>
</protein>
<evidence type="ECO:0000313" key="3">
    <source>
        <dbReference type="Proteomes" id="UP000617145"/>
    </source>
</evidence>
<gene>
    <name evidence="2" type="ORF">GCM10011415_01130</name>
</gene>
<dbReference type="GO" id="GO:0016747">
    <property type="term" value="F:acyltransferase activity, transferring groups other than amino-acyl groups"/>
    <property type="evidence" value="ECO:0007669"/>
    <property type="project" value="InterPro"/>
</dbReference>
<dbReference type="SUPFAM" id="SSF55729">
    <property type="entry name" value="Acyl-CoA N-acyltransferases (Nat)"/>
    <property type="match status" value="1"/>
</dbReference>
<keyword evidence="3" id="KW-1185">Reference proteome</keyword>
<dbReference type="Proteomes" id="UP000617145">
    <property type="component" value="Unassembled WGS sequence"/>
</dbReference>
<dbReference type="RefSeq" id="WP_188787800.1">
    <property type="nucleotide sequence ID" value="NZ_BMJV01000001.1"/>
</dbReference>
<proteinExistence type="predicted"/>